<keyword evidence="3" id="KW-1185">Reference proteome</keyword>
<protein>
    <submittedName>
        <fullName evidence="2">Mycolate esterase</fullName>
    </submittedName>
</protein>
<dbReference type="SUPFAM" id="SSF52266">
    <property type="entry name" value="SGNH hydrolase"/>
    <property type="match status" value="1"/>
</dbReference>
<proteinExistence type="predicted"/>
<organism evidence="2 3">
    <name type="scientific">Rhodococcus phage Mbo2</name>
    <dbReference type="NCBI Taxonomy" id="2936911"/>
    <lineage>
        <taxon>Viruses</taxon>
        <taxon>Duplodnaviria</taxon>
        <taxon>Heunggongvirae</taxon>
        <taxon>Uroviricota</taxon>
        <taxon>Caudoviricetes</taxon>
        <taxon>Caudoviricetes incertae sedis</taxon>
        <taxon>Mboduovirus</taxon>
        <taxon>Mboduovirus mbo2</taxon>
    </lineage>
</organism>
<dbReference type="Pfam" id="PF13472">
    <property type="entry name" value="Lipase_GDSL_2"/>
    <property type="match status" value="1"/>
</dbReference>
<evidence type="ECO:0000313" key="3">
    <source>
        <dbReference type="Proteomes" id="UP001057233"/>
    </source>
</evidence>
<dbReference type="CDD" id="cd00229">
    <property type="entry name" value="SGNH_hydrolase"/>
    <property type="match status" value="1"/>
</dbReference>
<dbReference type="Gene3D" id="3.40.50.1110">
    <property type="entry name" value="SGNH hydrolase"/>
    <property type="match status" value="1"/>
</dbReference>
<sequence>MTLSLEELMTRVRALTLTDAAVADYIATEGSDTREQLAEDFPDRTELTAAVAPLQPGVAPFQPSVRPAWSTTARPFDPTLGVFNLRPDNMRRWRRARARQAAGLGQAHVSAGIDSITHGAGATGASNPKHTNSWPGRLRRMFDAKYGAAGSGIVPLRSTMTVANQAWDPRVVLTGTIEDTSAGINNLASKRWLAASDANYLTFTATCTEFWIYGLGAGSRPRVQIDGGTVQTISGQVGMDPSLTDWDPEAGYQGNVTDGFGQIVTKVTAGASGSHALKLMAPSNGTSYVQVTALEARIAGTAGIRVSNLGHNGVDTSHSTLDDATYGVRGMAQYFDMVKADLAVLLVGMNDFQVHRTTAAFKANLTTMIQRQRSSATYRANGDVLLVACAQPNYASPIPLDGIQTPALTAYYTAMYEVAHEQDVPLLDLAHRWTDFGVSNGLGFFADALHPGDSGLEDIATGIYNVLMAV</sequence>
<evidence type="ECO:0000313" key="2">
    <source>
        <dbReference type="EMBL" id="URG17403.1"/>
    </source>
</evidence>
<dbReference type="InterPro" id="IPR013830">
    <property type="entry name" value="SGNH_hydro"/>
</dbReference>
<reference evidence="2" key="1">
    <citation type="submission" date="2022-04" db="EMBL/GenBank/DDBJ databases">
        <authorList>
            <person name="Hwangbo M."/>
            <person name="Wang B."/>
            <person name="Gill J.J."/>
            <person name="Chu K.-H."/>
            <person name="Young R."/>
        </authorList>
    </citation>
    <scope>NUCLEOTIDE SEQUENCE</scope>
</reference>
<accession>A0A9E7IGK4</accession>
<dbReference type="Proteomes" id="UP001057233">
    <property type="component" value="Segment"/>
</dbReference>
<gene>
    <name evidence="2" type="ORF">Mbo2_033</name>
</gene>
<name>A0A9E7IGK4_9CAUD</name>
<evidence type="ECO:0000259" key="1">
    <source>
        <dbReference type="Pfam" id="PF13472"/>
    </source>
</evidence>
<dbReference type="EMBL" id="ON191531">
    <property type="protein sequence ID" value="URG17403.1"/>
    <property type="molecule type" value="Genomic_DNA"/>
</dbReference>
<dbReference type="InterPro" id="IPR036514">
    <property type="entry name" value="SGNH_hydro_sf"/>
</dbReference>
<feature type="domain" description="SGNH hydrolase-type esterase" evidence="1">
    <location>
        <begin position="290"/>
        <end position="455"/>
    </location>
</feature>